<comment type="caution">
    <text evidence="2">The sequence shown here is derived from an EMBL/GenBank/DDBJ whole genome shotgun (WGS) entry which is preliminary data.</text>
</comment>
<protein>
    <recommendedName>
        <fullName evidence="1">Autophagy protein ATG5 UblA domain-containing protein</fullName>
    </recommendedName>
</protein>
<evidence type="ECO:0000313" key="2">
    <source>
        <dbReference type="EMBL" id="RVW72713.1"/>
    </source>
</evidence>
<dbReference type="Proteomes" id="UP000288805">
    <property type="component" value="Unassembled WGS sequence"/>
</dbReference>
<dbReference type="EMBL" id="QGNW01000408">
    <property type="protein sequence ID" value="RVW72713.1"/>
    <property type="molecule type" value="Genomic_DNA"/>
</dbReference>
<dbReference type="AlphaFoldDB" id="A0A438GKH7"/>
<name>A0A438GKH7_VITVI</name>
<dbReference type="Gene3D" id="3.10.20.620">
    <property type="match status" value="1"/>
</dbReference>
<dbReference type="InterPro" id="IPR042527">
    <property type="entry name" value="Atg5_UblA_dom_sf"/>
</dbReference>
<organism evidence="2 3">
    <name type="scientific">Vitis vinifera</name>
    <name type="common">Grape</name>
    <dbReference type="NCBI Taxonomy" id="29760"/>
    <lineage>
        <taxon>Eukaryota</taxon>
        <taxon>Viridiplantae</taxon>
        <taxon>Streptophyta</taxon>
        <taxon>Embryophyta</taxon>
        <taxon>Tracheophyta</taxon>
        <taxon>Spermatophyta</taxon>
        <taxon>Magnoliopsida</taxon>
        <taxon>eudicotyledons</taxon>
        <taxon>Gunneridae</taxon>
        <taxon>Pentapetalae</taxon>
        <taxon>rosids</taxon>
        <taxon>Vitales</taxon>
        <taxon>Vitaceae</taxon>
        <taxon>Viteae</taxon>
        <taxon>Vitis</taxon>
    </lineage>
</organism>
<sequence length="70" mass="8236">MDLVKMMSNVIPTSQRHHHLSNLWWLSEKLAVMSLCWLLHAIHSSYRHIPTGVLFDLLCAEQERPWNLTV</sequence>
<proteinExistence type="predicted"/>
<dbReference type="InterPro" id="IPR048939">
    <property type="entry name" value="ATG5_UblA"/>
</dbReference>
<evidence type="ECO:0000313" key="3">
    <source>
        <dbReference type="Proteomes" id="UP000288805"/>
    </source>
</evidence>
<reference evidence="2 3" key="1">
    <citation type="journal article" date="2018" name="PLoS Genet.">
        <title>Population sequencing reveals clonal diversity and ancestral inbreeding in the grapevine cultivar Chardonnay.</title>
        <authorList>
            <person name="Roach M.J."/>
            <person name="Johnson D.L."/>
            <person name="Bohlmann J."/>
            <person name="van Vuuren H.J."/>
            <person name="Jones S.J."/>
            <person name="Pretorius I.S."/>
            <person name="Schmidt S.A."/>
            <person name="Borneman A.R."/>
        </authorList>
    </citation>
    <scope>NUCLEOTIDE SEQUENCE [LARGE SCALE GENOMIC DNA]</scope>
    <source>
        <strain evidence="3">cv. Chardonnay</strain>
        <tissue evidence="2">Leaf</tissue>
    </source>
</reference>
<feature type="domain" description="Autophagy protein ATG5 UblA" evidence="1">
    <location>
        <begin position="17"/>
        <end position="70"/>
    </location>
</feature>
<accession>A0A438GKH7</accession>
<evidence type="ECO:0000259" key="1">
    <source>
        <dbReference type="Pfam" id="PF20638"/>
    </source>
</evidence>
<dbReference type="Pfam" id="PF20638">
    <property type="entry name" value="ATG5_UblA"/>
    <property type="match status" value="1"/>
</dbReference>
<gene>
    <name evidence="2" type="ORF">CK203_056749</name>
</gene>